<name>A0A6J6MJ08_9ZZZZ</name>
<evidence type="ECO:0000313" key="3">
    <source>
        <dbReference type="EMBL" id="CAB4815424.1"/>
    </source>
</evidence>
<dbReference type="EMBL" id="CAEZXD010000007">
    <property type="protein sequence ID" value="CAB4672353.1"/>
    <property type="molecule type" value="Genomic_DNA"/>
</dbReference>
<dbReference type="EMBL" id="CAFBMA010000003">
    <property type="protein sequence ID" value="CAB4891768.1"/>
    <property type="molecule type" value="Genomic_DNA"/>
</dbReference>
<reference evidence="1" key="1">
    <citation type="submission" date="2020-05" db="EMBL/GenBank/DDBJ databases">
        <authorList>
            <person name="Chiriac C."/>
            <person name="Salcher M."/>
            <person name="Ghai R."/>
            <person name="Kavagutti S V."/>
        </authorList>
    </citation>
    <scope>NUCLEOTIDE SEQUENCE</scope>
</reference>
<accession>A0A6J6MJ08</accession>
<dbReference type="EMBL" id="CAEZYD010000001">
    <property type="protein sequence ID" value="CAB4698649.1"/>
    <property type="molecule type" value="Genomic_DNA"/>
</dbReference>
<organism evidence="1">
    <name type="scientific">freshwater metagenome</name>
    <dbReference type="NCBI Taxonomy" id="449393"/>
    <lineage>
        <taxon>unclassified sequences</taxon>
        <taxon>metagenomes</taxon>
        <taxon>ecological metagenomes</taxon>
    </lineage>
</organism>
<protein>
    <submittedName>
        <fullName evidence="1">Unannotated protein</fullName>
    </submittedName>
</protein>
<proteinExistence type="predicted"/>
<evidence type="ECO:0000313" key="1">
    <source>
        <dbReference type="EMBL" id="CAB4672353.1"/>
    </source>
</evidence>
<gene>
    <name evidence="1" type="ORF">UFOPK2343_00464</name>
    <name evidence="2" type="ORF">UFOPK2652_00030</name>
    <name evidence="3" type="ORF">UFOPK3128_00389</name>
    <name evidence="4" type="ORF">UFOPK3511_00455</name>
    <name evidence="5" type="ORF">UFOPK3880_00761</name>
    <name evidence="6" type="ORF">UFOPK4146_00933</name>
</gene>
<dbReference type="EMBL" id="CAFAAZ010000002">
    <property type="protein sequence ID" value="CAB4815424.1"/>
    <property type="molecule type" value="Genomic_DNA"/>
</dbReference>
<dbReference type="EMBL" id="CAFBPT010000006">
    <property type="protein sequence ID" value="CAB5030656.1"/>
    <property type="molecule type" value="Genomic_DNA"/>
</dbReference>
<sequence>MKYVSEISRSRAEISAHIKNHFQKILIILFTILFALPVLGIETAQGQSVLLFSSPPQKTADAGRYSVTVEVPKDFNPQSVKFVWSAKSIRLAKPDGTSTNSILDNIDLYAKLNESRLQDGLDGLVKISILDKGRKATFSFASIIGARVSTVLEAEEDDGGNGLSITVPLQFTFLPNPNPENLVANIPQPDNISIEVNSPDPGNATTTTVSVRVSDSSPIDMSIDASSYKYQRSYWVMRINKSGSPLAPLTKITPTGGAPVWAKFQISQDSYKTSGLYFRVIFGQVFPQLDRIKSNDLFYTVCPNCSGPFYSYFYKDFNYSIPFKQSATPKIEFQWSTGDFSDLTATWKNPTKTILNDNGIPAYNSFYFRFQRDVSRFPPEAVCEQTVVDLQYKKGSNWISVWTDKSFGSNAPSNAREAGGYKYLNCLDYTKNDNGLTLESSVSQQYMNINDIMPYPSPDLPVGAYSFRFVLKNQYLDSSEEPIGSIYEDSVTPFSVKYIDTPDAPKLNVKVSYPAQALQGKRYLASVVTSSKAPGKCSYYLFNRVRISVGSASLKNGKSSLSVTAMSTNVGTGRASSLTVVCTSGKMTGTGFATFYVLSKG</sequence>
<evidence type="ECO:0000313" key="5">
    <source>
        <dbReference type="EMBL" id="CAB4965043.1"/>
    </source>
</evidence>
<evidence type="ECO:0000313" key="6">
    <source>
        <dbReference type="EMBL" id="CAB5030656.1"/>
    </source>
</evidence>
<dbReference type="AlphaFoldDB" id="A0A6J6MJ08"/>
<evidence type="ECO:0000313" key="4">
    <source>
        <dbReference type="EMBL" id="CAB4891768.1"/>
    </source>
</evidence>
<evidence type="ECO:0000313" key="2">
    <source>
        <dbReference type="EMBL" id="CAB4698649.1"/>
    </source>
</evidence>
<dbReference type="EMBL" id="CAFBNU010000006">
    <property type="protein sequence ID" value="CAB4965043.1"/>
    <property type="molecule type" value="Genomic_DNA"/>
</dbReference>